<dbReference type="EMBL" id="CAFBOF010000006">
    <property type="protein sequence ID" value="CAB4971859.1"/>
    <property type="molecule type" value="Genomic_DNA"/>
</dbReference>
<proteinExistence type="predicted"/>
<evidence type="ECO:0000313" key="3">
    <source>
        <dbReference type="EMBL" id="CAB4971859.1"/>
    </source>
</evidence>
<organism evidence="4">
    <name type="scientific">freshwater metagenome</name>
    <dbReference type="NCBI Taxonomy" id="449393"/>
    <lineage>
        <taxon>unclassified sequences</taxon>
        <taxon>metagenomes</taxon>
        <taxon>ecological metagenomes</taxon>
    </lineage>
</organism>
<evidence type="ECO:0000313" key="2">
    <source>
        <dbReference type="EMBL" id="CAB4904026.1"/>
    </source>
</evidence>
<gene>
    <name evidence="1" type="ORF">UFOPK2683_00269</name>
    <name evidence="2" type="ORF">UFOPK3605_00647</name>
    <name evidence="3" type="ORF">UFOPK3897_00499</name>
    <name evidence="4" type="ORF">UFOPK4121_00658</name>
</gene>
<dbReference type="AlphaFoldDB" id="A0A6J7QTJ8"/>
<dbReference type="EMBL" id="CAEZYK010000009">
    <property type="protein sequence ID" value="CAB4715997.1"/>
    <property type="molecule type" value="Genomic_DNA"/>
</dbReference>
<evidence type="ECO:0000313" key="1">
    <source>
        <dbReference type="EMBL" id="CAB4715997.1"/>
    </source>
</evidence>
<reference evidence="4" key="1">
    <citation type="submission" date="2020-05" db="EMBL/GenBank/DDBJ databases">
        <authorList>
            <person name="Chiriac C."/>
            <person name="Salcher M."/>
            <person name="Ghai R."/>
            <person name="Kavagutti S V."/>
        </authorList>
    </citation>
    <scope>NUCLEOTIDE SEQUENCE</scope>
</reference>
<dbReference type="EMBL" id="CAFBMM010000023">
    <property type="protein sequence ID" value="CAB4904026.1"/>
    <property type="molecule type" value="Genomic_DNA"/>
</dbReference>
<protein>
    <submittedName>
        <fullName evidence="4">Unannotated protein</fullName>
    </submittedName>
</protein>
<evidence type="ECO:0000313" key="4">
    <source>
        <dbReference type="EMBL" id="CAB5020997.1"/>
    </source>
</evidence>
<dbReference type="EMBL" id="CAFBPQ010000014">
    <property type="protein sequence ID" value="CAB5020997.1"/>
    <property type="molecule type" value="Genomic_DNA"/>
</dbReference>
<name>A0A6J7QTJ8_9ZZZZ</name>
<sequence>MITVLVGVVIFILVLSLVIIVAREPGPSAGDVAVSYEAAWSRLDFKTLWVLSGEELRDRMSLDDYIVAKSAAYASTPLAQPPSTIEIVSLTIEDDYAVAHTSVVLTVGAQATNEIELARRRERWLVVAYRLISSGRTV</sequence>
<accession>A0A6J7QTJ8</accession>